<dbReference type="Proteomes" id="UP000052268">
    <property type="component" value="Unassembled WGS sequence"/>
</dbReference>
<organism evidence="2 3">
    <name type="scientific">Novosphingobium barchaimii LL02</name>
    <dbReference type="NCBI Taxonomy" id="1114963"/>
    <lineage>
        <taxon>Bacteria</taxon>
        <taxon>Pseudomonadati</taxon>
        <taxon>Pseudomonadota</taxon>
        <taxon>Alphaproteobacteria</taxon>
        <taxon>Sphingomonadales</taxon>
        <taxon>Sphingomonadaceae</taxon>
        <taxon>Novosphingobium</taxon>
    </lineage>
</organism>
<evidence type="ECO:0000313" key="3">
    <source>
        <dbReference type="Proteomes" id="UP000052268"/>
    </source>
</evidence>
<dbReference type="AlphaFoldDB" id="A0A0J7Y7D2"/>
<protein>
    <submittedName>
        <fullName evidence="2">Uncharacterized protein</fullName>
    </submittedName>
</protein>
<accession>A0A0J7Y7D2</accession>
<feature type="chain" id="PRO_5005291926" evidence="1">
    <location>
        <begin position="24"/>
        <end position="118"/>
    </location>
</feature>
<comment type="caution">
    <text evidence="2">The sequence shown here is derived from an EMBL/GenBank/DDBJ whole genome shotgun (WGS) entry which is preliminary data.</text>
</comment>
<dbReference type="EMBL" id="JACU01000002">
    <property type="protein sequence ID" value="KMS59547.1"/>
    <property type="molecule type" value="Genomic_DNA"/>
</dbReference>
<feature type="signal peptide" evidence="1">
    <location>
        <begin position="1"/>
        <end position="23"/>
    </location>
</feature>
<evidence type="ECO:0000313" key="2">
    <source>
        <dbReference type="EMBL" id="KMS59547.1"/>
    </source>
</evidence>
<proteinExistence type="predicted"/>
<sequence>MKQTKIIAAAVLAATAVPTVAIAVVPAMYEERVARAEEDRIIHSPIGGIQTKYWFNYRANVNETQKELTSDLRGASDIEDQRDAWEEYGSELRHERGTYVKAMAKKGYRVPSVYIEGM</sequence>
<name>A0A0J7Y7D2_9SPHN</name>
<dbReference type="RefSeq" id="WP_059150295.1">
    <property type="nucleotide sequence ID" value="NZ_KQ130452.1"/>
</dbReference>
<gene>
    <name evidence="2" type="ORF">V474_10140</name>
</gene>
<keyword evidence="1" id="KW-0732">Signal</keyword>
<keyword evidence="3" id="KW-1185">Reference proteome</keyword>
<evidence type="ECO:0000256" key="1">
    <source>
        <dbReference type="SAM" id="SignalP"/>
    </source>
</evidence>
<reference evidence="2 3" key="1">
    <citation type="journal article" date="2015" name="G3 (Bethesda)">
        <title>Insights into Ongoing Evolution of the Hexachlorocyclohexane Catabolic Pathway from Comparative Genomics of Ten Sphingomonadaceae Strains.</title>
        <authorList>
            <person name="Pearce S.L."/>
            <person name="Oakeshott J.G."/>
            <person name="Pandey G."/>
        </authorList>
    </citation>
    <scope>NUCLEOTIDE SEQUENCE [LARGE SCALE GENOMIC DNA]</scope>
    <source>
        <strain evidence="2 3">LL02</strain>
    </source>
</reference>
<dbReference type="PATRIC" id="fig|1114963.3.peg.934"/>
<dbReference type="OrthoDB" id="7392123at2"/>